<evidence type="ECO:0000256" key="1">
    <source>
        <dbReference type="ARBA" id="ARBA00000707"/>
    </source>
</evidence>
<dbReference type="Proteomes" id="UP001279410">
    <property type="component" value="Unassembled WGS sequence"/>
</dbReference>
<dbReference type="CDD" id="cd02674">
    <property type="entry name" value="Peptidase_C19R"/>
    <property type="match status" value="1"/>
</dbReference>
<dbReference type="InterPro" id="IPR001394">
    <property type="entry name" value="Peptidase_C19_UCH"/>
</dbReference>
<dbReference type="Pfam" id="PF13843">
    <property type="entry name" value="DDE_Tnp_1_7"/>
    <property type="match status" value="1"/>
</dbReference>
<dbReference type="PROSITE" id="PS50235">
    <property type="entry name" value="USP_3"/>
    <property type="match status" value="1"/>
</dbReference>
<keyword evidence="3" id="KW-0645">Protease</keyword>
<keyword evidence="3" id="KW-0788">Thiol protease</keyword>
<evidence type="ECO:0000259" key="5">
    <source>
        <dbReference type="PROSITE" id="PS50235"/>
    </source>
</evidence>
<evidence type="ECO:0000256" key="4">
    <source>
        <dbReference type="SAM" id="MobiDB-lite"/>
    </source>
</evidence>
<dbReference type="GO" id="GO:0016579">
    <property type="term" value="P:protein deubiquitination"/>
    <property type="evidence" value="ECO:0007669"/>
    <property type="project" value="InterPro"/>
</dbReference>
<feature type="domain" description="USP" evidence="5">
    <location>
        <begin position="451"/>
        <end position="775"/>
    </location>
</feature>
<proteinExistence type="inferred from homology"/>
<dbReference type="AlphaFoldDB" id="A0AAD3MLJ7"/>
<evidence type="ECO:0000313" key="7">
    <source>
        <dbReference type="Proteomes" id="UP001279410"/>
    </source>
</evidence>
<accession>A0AAD3MLJ7</accession>
<gene>
    <name evidence="6" type="ORF">AKAME5_000834500</name>
</gene>
<dbReference type="InterPro" id="IPR028889">
    <property type="entry name" value="USP"/>
</dbReference>
<evidence type="ECO:0000313" key="6">
    <source>
        <dbReference type="EMBL" id="GLD55929.1"/>
    </source>
</evidence>
<evidence type="ECO:0000256" key="2">
    <source>
        <dbReference type="ARBA" id="ARBA00022801"/>
    </source>
</evidence>
<keyword evidence="7" id="KW-1185">Reference proteome</keyword>
<dbReference type="Pfam" id="PF00443">
    <property type="entry name" value="UCH"/>
    <property type="match status" value="1"/>
</dbReference>
<dbReference type="EC" id="3.4.19.12" evidence="3"/>
<dbReference type="Gene3D" id="3.90.70.10">
    <property type="entry name" value="Cysteine proteinases"/>
    <property type="match status" value="1"/>
</dbReference>
<comment type="caution">
    <text evidence="6">The sequence shown here is derived from an EMBL/GenBank/DDBJ whole genome shotgun (WGS) entry which is preliminary data.</text>
</comment>
<keyword evidence="3" id="KW-0833">Ubl conjugation pathway</keyword>
<dbReference type="PROSITE" id="PS00972">
    <property type="entry name" value="USP_1"/>
    <property type="match status" value="1"/>
</dbReference>
<dbReference type="PANTHER" id="PTHR21646">
    <property type="entry name" value="UBIQUITIN CARBOXYL-TERMINAL HYDROLASE"/>
    <property type="match status" value="1"/>
</dbReference>
<dbReference type="EMBL" id="BRZM01000022">
    <property type="protein sequence ID" value="GLD55929.1"/>
    <property type="molecule type" value="Genomic_DNA"/>
</dbReference>
<comment type="catalytic activity">
    <reaction evidence="1 3">
        <text>Thiol-dependent hydrolysis of ester, thioester, amide, peptide and isopeptide bonds formed by the C-terminal Gly of ubiquitin (a 76-residue protein attached to proteins as an intracellular targeting signal).</text>
        <dbReference type="EC" id="3.4.19.12"/>
    </reaction>
</comment>
<evidence type="ECO:0000256" key="3">
    <source>
        <dbReference type="RuleBase" id="RU366025"/>
    </source>
</evidence>
<name>A0AAD3MLJ7_LATJO</name>
<dbReference type="InterPro" id="IPR018200">
    <property type="entry name" value="USP_CS"/>
</dbReference>
<reference evidence="6" key="1">
    <citation type="submission" date="2022-08" db="EMBL/GenBank/DDBJ databases">
        <title>Genome sequencing of akame (Lates japonicus).</title>
        <authorList>
            <person name="Hashiguchi Y."/>
            <person name="Takahashi H."/>
        </authorList>
    </citation>
    <scope>NUCLEOTIDE SEQUENCE</scope>
    <source>
        <strain evidence="6">Kochi</strain>
    </source>
</reference>
<sequence>MKAKALSVKECTWMSEECHPVDELHRDTQRDSLCLPNIFKSKKVKPLTRIQSSPAYQVYYTARELLLQVLDRGAVRELIRRAAGVKAGASRPSYSQSREQSTDLSEEEYAEALTWFSIVLQSGLSAGDNCSFGSELTLKLDGWQGVLKRNSFQNNLLSLTRLENGDKLEALSAFCSHITRCYQALYTPGQNLAVKKYQLSYQQDPCSLHLALLCDMSSGFICNMYLYCPEQLQRQSRKPVVEQVVQHLLRPFCSHRHLVQLDSSAWVQGRLTDILTGFGVNINVVPTAKRPVVDPTSSSPPVMPHQHQRRPEDSQSQLVAHLQGWTGPALFPLSDLKGSAVDVFLPGLWVTLHMICINTFVLHTLQSQGSGRQVHLTDFTRTLASQLATDSSISVPVLPRLNSSSYQETSLTNLSKQRANSISCGQVMGNEKKGSRSSAVRLQALNRPGVCGLDNSGNSCYLNAVLQCLCSTVPLVEHLLNQDTRKELARSKCRMAEVFVRLLEEMWLGRSSSCAPVEARSVLCSILPQFNNYSQQDAQELLLFLLNALNDNLKKVAKRQMRSSIRQPRQDQNRNCATAAGESTIVSHLFEGTLGYMTLCMHCDHQAHSTQTFTVLSLPIPTDNIKCSIQDCLSLFFEQTILTGAEQMLCSVCGLRRETAVLTCLEKPPEILMLHLKRFGCKGRNQVKLRTNVVFSMRLDLTPFLSSSVQNTSYSSYRLYAVVNHAGHLNMGHYTAMCHNALTRTWHCFDDSAVKEVQDSLVQSPNAYLLLYSRKPFQKPKIYGL</sequence>
<organism evidence="6 7">
    <name type="scientific">Lates japonicus</name>
    <name type="common">Japanese lates</name>
    <dbReference type="NCBI Taxonomy" id="270547"/>
    <lineage>
        <taxon>Eukaryota</taxon>
        <taxon>Metazoa</taxon>
        <taxon>Chordata</taxon>
        <taxon>Craniata</taxon>
        <taxon>Vertebrata</taxon>
        <taxon>Euteleostomi</taxon>
        <taxon>Actinopterygii</taxon>
        <taxon>Neopterygii</taxon>
        <taxon>Teleostei</taxon>
        <taxon>Neoteleostei</taxon>
        <taxon>Acanthomorphata</taxon>
        <taxon>Carangaria</taxon>
        <taxon>Carangaria incertae sedis</taxon>
        <taxon>Centropomidae</taxon>
        <taxon>Lates</taxon>
    </lineage>
</organism>
<dbReference type="InterPro" id="IPR029526">
    <property type="entry name" value="PGBD"/>
</dbReference>
<dbReference type="PANTHER" id="PTHR21646:SF28">
    <property type="entry name" value="UBIQUITIN CARBOXYL-TERMINAL HYDROLASE 15"/>
    <property type="match status" value="1"/>
</dbReference>
<protein>
    <recommendedName>
        <fullName evidence="3">Ubiquitin carboxyl-terminal hydrolase</fullName>
        <ecNumber evidence="3">3.4.19.12</ecNumber>
    </recommendedName>
</protein>
<dbReference type="InterPro" id="IPR038765">
    <property type="entry name" value="Papain-like_cys_pep_sf"/>
</dbReference>
<dbReference type="GO" id="GO:0004843">
    <property type="term" value="F:cysteine-type deubiquitinase activity"/>
    <property type="evidence" value="ECO:0007669"/>
    <property type="project" value="UniProtKB-UniRule"/>
</dbReference>
<dbReference type="SUPFAM" id="SSF54001">
    <property type="entry name" value="Cysteine proteinases"/>
    <property type="match status" value="1"/>
</dbReference>
<dbReference type="PROSITE" id="PS00973">
    <property type="entry name" value="USP_2"/>
    <property type="match status" value="1"/>
</dbReference>
<keyword evidence="2 3" id="KW-0378">Hydrolase</keyword>
<dbReference type="InterPro" id="IPR050185">
    <property type="entry name" value="Ub_carboxyl-term_hydrolase"/>
</dbReference>
<dbReference type="GO" id="GO:0006508">
    <property type="term" value="P:proteolysis"/>
    <property type="evidence" value="ECO:0007669"/>
    <property type="project" value="UniProtKB-KW"/>
</dbReference>
<comment type="similarity">
    <text evidence="3">Belongs to the peptidase C19 family.</text>
</comment>
<feature type="region of interest" description="Disordered" evidence="4">
    <location>
        <begin position="291"/>
        <end position="315"/>
    </location>
</feature>
<dbReference type="GO" id="GO:0005634">
    <property type="term" value="C:nucleus"/>
    <property type="evidence" value="ECO:0007669"/>
    <property type="project" value="TreeGrafter"/>
</dbReference>